<dbReference type="UniPathway" id="UPA00219"/>
<dbReference type="GO" id="GO:0051301">
    <property type="term" value="P:cell division"/>
    <property type="evidence" value="ECO:0007669"/>
    <property type="project" value="UniProtKB-KW"/>
</dbReference>
<evidence type="ECO:0000256" key="1">
    <source>
        <dbReference type="ARBA" id="ARBA00022475"/>
    </source>
</evidence>
<evidence type="ECO:0000313" key="14">
    <source>
        <dbReference type="EMBL" id="TVZ03193.1"/>
    </source>
</evidence>
<evidence type="ECO:0000256" key="6">
    <source>
        <dbReference type="ARBA" id="ARBA00022984"/>
    </source>
</evidence>
<dbReference type="Pfam" id="PF04101">
    <property type="entry name" value="Glyco_tran_28_C"/>
    <property type="match status" value="1"/>
</dbReference>
<keyword evidence="5 10" id="KW-0133">Cell shape</keyword>
<evidence type="ECO:0000256" key="10">
    <source>
        <dbReference type="HAMAP-Rule" id="MF_00033"/>
    </source>
</evidence>
<keyword evidence="2 10" id="KW-0132">Cell division</keyword>
<dbReference type="GO" id="GO:0009252">
    <property type="term" value="P:peptidoglycan biosynthetic process"/>
    <property type="evidence" value="ECO:0007669"/>
    <property type="project" value="UniProtKB-UniRule"/>
</dbReference>
<reference evidence="14 15" key="1">
    <citation type="submission" date="2018-11" db="EMBL/GenBank/DDBJ databases">
        <title>Trebonia kvetii gen.nov., sp.nov., a novel acidophilic actinobacterium, and proposal of the new actinobacterial family Treboniaceae fam. nov.</title>
        <authorList>
            <person name="Rapoport D."/>
            <person name="Sagova-Mareckova M."/>
            <person name="Sedlacek I."/>
            <person name="Provaznik J."/>
            <person name="Kralova S."/>
            <person name="Pavlinic D."/>
            <person name="Benes V."/>
            <person name="Kopecky J."/>
        </authorList>
    </citation>
    <scope>NUCLEOTIDE SEQUENCE [LARGE SCALE GENOMIC DNA]</scope>
    <source>
        <strain evidence="14 15">15Tr583</strain>
    </source>
</reference>
<comment type="catalytic activity">
    <reaction evidence="10">
        <text>di-trans,octa-cis-undecaprenyl diphospho-N-acetyl-alpha-D-muramoyl-L-alanyl-D-glutamyl-meso-2,6-diaminopimeloyl-D-alanyl-D-alanine + UDP-N-acetyl-alpha-D-glucosamine = di-trans,octa-cis-undecaprenyl diphospho-[N-acetyl-alpha-D-glucosaminyl-(1-&gt;4)]-N-acetyl-alpha-D-muramoyl-L-alanyl-D-glutamyl-meso-2,6-diaminopimeloyl-D-alanyl-D-alanine + UDP + H(+)</text>
        <dbReference type="Rhea" id="RHEA:31227"/>
        <dbReference type="ChEBI" id="CHEBI:15378"/>
        <dbReference type="ChEBI" id="CHEBI:57705"/>
        <dbReference type="ChEBI" id="CHEBI:58223"/>
        <dbReference type="ChEBI" id="CHEBI:61387"/>
        <dbReference type="ChEBI" id="CHEBI:61388"/>
        <dbReference type="EC" id="2.4.1.227"/>
    </reaction>
</comment>
<dbReference type="Pfam" id="PF03033">
    <property type="entry name" value="Glyco_transf_28"/>
    <property type="match status" value="1"/>
</dbReference>
<comment type="similarity">
    <text evidence="10">Belongs to the glycosyltransferase 28 family. MurG subfamily.</text>
</comment>
<dbReference type="InterPro" id="IPR007235">
    <property type="entry name" value="Glyco_trans_28_C"/>
</dbReference>
<accession>A0A6P2C158</accession>
<dbReference type="InterPro" id="IPR006009">
    <property type="entry name" value="GlcNAc_MurG"/>
</dbReference>
<keyword evidence="1 10" id="KW-1003">Cell membrane</keyword>
<keyword evidence="7 10" id="KW-0472">Membrane</keyword>
<organism evidence="14 15">
    <name type="scientific">Trebonia kvetii</name>
    <dbReference type="NCBI Taxonomy" id="2480626"/>
    <lineage>
        <taxon>Bacteria</taxon>
        <taxon>Bacillati</taxon>
        <taxon>Actinomycetota</taxon>
        <taxon>Actinomycetes</taxon>
        <taxon>Streptosporangiales</taxon>
        <taxon>Treboniaceae</taxon>
        <taxon>Trebonia</taxon>
    </lineage>
</organism>
<dbReference type="GO" id="GO:0008360">
    <property type="term" value="P:regulation of cell shape"/>
    <property type="evidence" value="ECO:0007669"/>
    <property type="project" value="UniProtKB-KW"/>
</dbReference>
<feature type="binding site" evidence="10">
    <location>
        <position position="124"/>
    </location>
    <ligand>
        <name>UDP-N-acetyl-alpha-D-glucosamine</name>
        <dbReference type="ChEBI" id="CHEBI:57705"/>
    </ligand>
</feature>
<dbReference type="Proteomes" id="UP000460272">
    <property type="component" value="Unassembled WGS sequence"/>
</dbReference>
<keyword evidence="9 10" id="KW-0961">Cell wall biogenesis/degradation</keyword>
<dbReference type="GO" id="GO:0005886">
    <property type="term" value="C:plasma membrane"/>
    <property type="evidence" value="ECO:0007669"/>
    <property type="project" value="UniProtKB-SubCell"/>
</dbReference>
<evidence type="ECO:0000256" key="2">
    <source>
        <dbReference type="ARBA" id="ARBA00022618"/>
    </source>
</evidence>
<comment type="function">
    <text evidence="10">Cell wall formation. Catalyzes the transfer of a GlcNAc subunit on undecaprenyl-pyrophosphoryl-MurNAc-pentapeptide (lipid intermediate I) to form undecaprenyl-pyrophosphoryl-MurNAc-(pentapeptide)GlcNAc (lipid intermediate II).</text>
</comment>
<dbReference type="EC" id="2.4.1.227" evidence="10"/>
<feature type="domain" description="Glycosyl transferase family 28 C-terminal" evidence="13">
    <location>
        <begin position="188"/>
        <end position="350"/>
    </location>
</feature>
<evidence type="ECO:0000259" key="13">
    <source>
        <dbReference type="Pfam" id="PF04101"/>
    </source>
</evidence>
<dbReference type="GO" id="GO:0005975">
    <property type="term" value="P:carbohydrate metabolic process"/>
    <property type="evidence" value="ECO:0007669"/>
    <property type="project" value="InterPro"/>
</dbReference>
<keyword evidence="3 10" id="KW-0328">Glycosyltransferase</keyword>
<evidence type="ECO:0000256" key="5">
    <source>
        <dbReference type="ARBA" id="ARBA00022960"/>
    </source>
</evidence>
<sequence>MRVVLAGGGSAGHIEPALALADALREADSSIEVICLGTQRGLETRLVPLRGYPLELIPAVPLPRSVTPKLLTVPGRLAGAIHATGAILDRVGADVLVGFGGYVATPAYLAAKRHKVPIVVHEANPSPGIANRLGAHLTTHVFTGNPDTKLRNARYLGLPIRRQIAELDRFALGDKARAHFGLRPDLPVLLVTGGSQGAKSINRALAGAVGAIRSAGVQILQVTGPKNADEVQREAGQAAGGTVPYVMVPYVDRMDLAYAAADFALCRAGAMTCAELTAVGLPAAYVPLPIGNGEQRLNALPIVQRGGGLLVEDAELTADWIKTSLLPVLTNIDQVAGMSEAAAALGRRDADRWLAKAVIEIVAAETAGRTGAKPGGGQGRPAAAQPAPSAQPDWPAKPASPAQPDWPSQPGRPAQPARPVPPDRPAQSARPVPPVAPSAPEPGSLFTPHSARQQPSGGQGQQYQARPPQSDGQQRPSGQGGGRHRQAR</sequence>
<gene>
    <name evidence="10 14" type="primary">murG</name>
    <name evidence="14" type="ORF">EAS64_22400</name>
</gene>
<dbReference type="PANTHER" id="PTHR21015:SF22">
    <property type="entry name" value="GLYCOSYLTRANSFERASE"/>
    <property type="match status" value="1"/>
</dbReference>
<feature type="compositionally biased region" description="Low complexity" evidence="11">
    <location>
        <begin position="453"/>
        <end position="477"/>
    </location>
</feature>
<dbReference type="Gene3D" id="3.40.50.2000">
    <property type="entry name" value="Glycogen Phosphorylase B"/>
    <property type="match status" value="2"/>
</dbReference>
<keyword evidence="6 10" id="KW-0573">Peptidoglycan synthesis</keyword>
<evidence type="ECO:0000256" key="8">
    <source>
        <dbReference type="ARBA" id="ARBA00023306"/>
    </source>
</evidence>
<name>A0A6P2C158_9ACTN</name>
<feature type="compositionally biased region" description="Low complexity" evidence="11">
    <location>
        <begin position="380"/>
        <end position="396"/>
    </location>
</feature>
<proteinExistence type="inferred from homology"/>
<feature type="region of interest" description="Disordered" evidence="11">
    <location>
        <begin position="369"/>
        <end position="488"/>
    </location>
</feature>
<feature type="binding site" evidence="10">
    <location>
        <begin position="10"/>
        <end position="12"/>
    </location>
    <ligand>
        <name>UDP-N-acetyl-alpha-D-glucosamine</name>
        <dbReference type="ChEBI" id="CHEBI:57705"/>
    </ligand>
</feature>
<dbReference type="PANTHER" id="PTHR21015">
    <property type="entry name" value="UDP-N-ACETYLGLUCOSAMINE--N-ACETYLMURAMYL-(PENTAPEPTIDE) PYROPHOSPHORYL-UNDECAPRENOL N-ACETYLGLUCOSAMINE TRANSFERASE 1"/>
    <property type="match status" value="1"/>
</dbReference>
<evidence type="ECO:0000256" key="3">
    <source>
        <dbReference type="ARBA" id="ARBA00022676"/>
    </source>
</evidence>
<feature type="binding site" evidence="10">
    <location>
        <position position="161"/>
    </location>
    <ligand>
        <name>UDP-N-acetyl-alpha-D-glucosamine</name>
        <dbReference type="ChEBI" id="CHEBI:57705"/>
    </ligand>
</feature>
<dbReference type="NCBIfam" id="TIGR01133">
    <property type="entry name" value="murG"/>
    <property type="match status" value="1"/>
</dbReference>
<comment type="caution">
    <text evidence="14">The sequence shown here is derived from an EMBL/GenBank/DDBJ whole genome shotgun (WGS) entry which is preliminary data.</text>
</comment>
<evidence type="ECO:0000256" key="4">
    <source>
        <dbReference type="ARBA" id="ARBA00022679"/>
    </source>
</evidence>
<dbReference type="EMBL" id="RPFW01000004">
    <property type="protein sequence ID" value="TVZ03193.1"/>
    <property type="molecule type" value="Genomic_DNA"/>
</dbReference>
<evidence type="ECO:0000256" key="9">
    <source>
        <dbReference type="ARBA" id="ARBA00023316"/>
    </source>
</evidence>
<dbReference type="AlphaFoldDB" id="A0A6P2C158"/>
<evidence type="ECO:0000259" key="12">
    <source>
        <dbReference type="Pfam" id="PF03033"/>
    </source>
</evidence>
<comment type="pathway">
    <text evidence="10">Cell wall biogenesis; peptidoglycan biosynthesis.</text>
</comment>
<feature type="domain" description="Glycosyltransferase family 28 N-terminal" evidence="12">
    <location>
        <begin position="3"/>
        <end position="142"/>
    </location>
</feature>
<feature type="compositionally biased region" description="Pro residues" evidence="11">
    <location>
        <begin position="431"/>
        <end position="440"/>
    </location>
</feature>
<dbReference type="GO" id="GO:0050511">
    <property type="term" value="F:undecaprenyldiphospho-muramoylpentapeptide beta-N-acetylglucosaminyltransferase activity"/>
    <property type="evidence" value="ECO:0007669"/>
    <property type="project" value="UniProtKB-UniRule"/>
</dbReference>
<evidence type="ECO:0000313" key="15">
    <source>
        <dbReference type="Proteomes" id="UP000460272"/>
    </source>
</evidence>
<dbReference type="SUPFAM" id="SSF53756">
    <property type="entry name" value="UDP-Glycosyltransferase/glycogen phosphorylase"/>
    <property type="match status" value="1"/>
</dbReference>
<comment type="caution">
    <text evidence="10">Lacks conserved residue(s) required for the propagation of feature annotation.</text>
</comment>
<protein>
    <recommendedName>
        <fullName evidence="10">UDP-N-acetylglucosamine--N-acetylmuramyl-(pentapeptide) pyrophosphoryl-undecaprenol N-acetylglucosamine transferase</fullName>
        <ecNumber evidence="10">2.4.1.227</ecNumber>
    </recommendedName>
    <alternativeName>
        <fullName evidence="10">Undecaprenyl-PP-MurNAc-pentapeptide-UDPGlcNAc GlcNAc transferase</fullName>
    </alternativeName>
</protein>
<keyword evidence="8 10" id="KW-0131">Cell cycle</keyword>
<dbReference type="CDD" id="cd03785">
    <property type="entry name" value="GT28_MurG"/>
    <property type="match status" value="1"/>
</dbReference>
<dbReference type="GO" id="GO:0071555">
    <property type="term" value="P:cell wall organization"/>
    <property type="evidence" value="ECO:0007669"/>
    <property type="project" value="UniProtKB-KW"/>
</dbReference>
<dbReference type="InterPro" id="IPR004276">
    <property type="entry name" value="GlycoTrans_28_N"/>
</dbReference>
<comment type="subcellular location">
    <subcellularLocation>
        <location evidence="10">Cell membrane</location>
        <topology evidence="10">Peripheral membrane protein</topology>
        <orientation evidence="10">Cytoplasmic side</orientation>
    </subcellularLocation>
</comment>
<evidence type="ECO:0000256" key="11">
    <source>
        <dbReference type="SAM" id="MobiDB-lite"/>
    </source>
</evidence>
<feature type="binding site" evidence="10">
    <location>
        <position position="295"/>
    </location>
    <ligand>
        <name>UDP-N-acetyl-alpha-D-glucosamine</name>
        <dbReference type="ChEBI" id="CHEBI:57705"/>
    </ligand>
</feature>
<keyword evidence="4 10" id="KW-0808">Transferase</keyword>
<evidence type="ECO:0000256" key="7">
    <source>
        <dbReference type="ARBA" id="ARBA00023136"/>
    </source>
</evidence>
<feature type="binding site" evidence="10">
    <location>
        <position position="195"/>
    </location>
    <ligand>
        <name>UDP-N-acetyl-alpha-D-glucosamine</name>
        <dbReference type="ChEBI" id="CHEBI:57705"/>
    </ligand>
</feature>
<keyword evidence="15" id="KW-1185">Reference proteome</keyword>
<dbReference type="OrthoDB" id="9808936at2"/>
<dbReference type="HAMAP" id="MF_00033">
    <property type="entry name" value="MurG"/>
    <property type="match status" value="1"/>
</dbReference>